<dbReference type="SUPFAM" id="SSF54637">
    <property type="entry name" value="Thioesterase/thiol ester dehydrase-isomerase"/>
    <property type="match status" value="2"/>
</dbReference>
<evidence type="ECO:0000259" key="1">
    <source>
        <dbReference type="Pfam" id="PF13622"/>
    </source>
</evidence>
<organism evidence="3">
    <name type="scientific">hydrothermal vent metagenome</name>
    <dbReference type="NCBI Taxonomy" id="652676"/>
    <lineage>
        <taxon>unclassified sequences</taxon>
        <taxon>metagenomes</taxon>
        <taxon>ecological metagenomes</taxon>
    </lineage>
</organism>
<accession>A0A160TG03</accession>
<dbReference type="InterPro" id="IPR029069">
    <property type="entry name" value="HotDog_dom_sf"/>
</dbReference>
<dbReference type="InterPro" id="IPR049450">
    <property type="entry name" value="ACOT8-like_C"/>
</dbReference>
<dbReference type="Pfam" id="PF13622">
    <property type="entry name" value="4HBT_3"/>
    <property type="match status" value="1"/>
</dbReference>
<proteinExistence type="predicted"/>
<dbReference type="InterPro" id="IPR042171">
    <property type="entry name" value="Acyl-CoA_hotdog"/>
</dbReference>
<dbReference type="Pfam" id="PF20789">
    <property type="entry name" value="4HBT_3C"/>
    <property type="match status" value="1"/>
</dbReference>
<dbReference type="PANTHER" id="PTHR38110:SF1">
    <property type="entry name" value="THIOESTERASE DOMAIN-CONTAINING PROTEIN"/>
    <property type="match status" value="1"/>
</dbReference>
<feature type="domain" description="Acyl-CoA thioesterase-like C-terminal" evidence="2">
    <location>
        <begin position="131"/>
        <end position="266"/>
    </location>
</feature>
<dbReference type="Gene3D" id="2.40.160.210">
    <property type="entry name" value="Acyl-CoA thioesterase, double hotdog domain"/>
    <property type="match status" value="1"/>
</dbReference>
<dbReference type="EMBL" id="CZQC01000066">
    <property type="protein sequence ID" value="CUS42407.1"/>
    <property type="molecule type" value="Genomic_DNA"/>
</dbReference>
<protein>
    <submittedName>
        <fullName evidence="3">TesB-like acyl-CoA thioesterase 1</fullName>
    </submittedName>
</protein>
<dbReference type="InterPro" id="IPR049449">
    <property type="entry name" value="TesB_ACOT8-like_N"/>
</dbReference>
<evidence type="ECO:0000313" key="3">
    <source>
        <dbReference type="EMBL" id="CUS42407.1"/>
    </source>
</evidence>
<dbReference type="PANTHER" id="PTHR38110">
    <property type="entry name" value="CHROMOSOME 23, WHOLE GENOME SHOTGUN SEQUENCE"/>
    <property type="match status" value="1"/>
</dbReference>
<sequence length="271" mass="29679">MQKFDHYYQAAETQADITLDGSWGQGKTTFGGMSAALALAAIEAAIDSDSDKPLRSVSVSFCGPLQTEVPFNIATQSLRQGRSVSHWQAQVHQNDECCTVINACYGSTRNSDIVVSPANQNCGEAGSGQKLPYIAGMTPEFVKHIDFTYVSGGIPFTNSPHDHVHGWMRFSDCDTQITDAHLLALIDAWPPTTLQKLKRVAPCASVTWNVEMITPLADLAKPIEGKDWLYYEADIREAHGGYAHTEARIFSADGALLALSRQLVVVYDRRD</sequence>
<dbReference type="InterPro" id="IPR052389">
    <property type="entry name" value="Sec_Metab_Biosynth-Assoc"/>
</dbReference>
<name>A0A160TG03_9ZZZZ</name>
<reference evidence="3" key="1">
    <citation type="submission" date="2015-10" db="EMBL/GenBank/DDBJ databases">
        <authorList>
            <person name="Gilbert D.G."/>
        </authorList>
    </citation>
    <scope>NUCLEOTIDE SEQUENCE</scope>
</reference>
<feature type="domain" description="Acyl-CoA thioesterase-like N-terminal HotDog" evidence="1">
    <location>
        <begin position="20"/>
        <end position="105"/>
    </location>
</feature>
<dbReference type="AlphaFoldDB" id="A0A160TG03"/>
<gene>
    <name evidence="3" type="ORF">MGWOODY_Tha172</name>
</gene>
<evidence type="ECO:0000259" key="2">
    <source>
        <dbReference type="Pfam" id="PF20789"/>
    </source>
</evidence>